<keyword evidence="1" id="KW-1133">Transmembrane helix</keyword>
<feature type="transmembrane region" description="Helical" evidence="1">
    <location>
        <begin position="6"/>
        <end position="29"/>
    </location>
</feature>
<evidence type="ECO:0000313" key="3">
    <source>
        <dbReference type="Proteomes" id="UP000745859"/>
    </source>
</evidence>
<sequence>MVTLNTTNITIILSASLVVAMVIIFFLMLKNKKLKLEITDIKEKLRKIKKELELRNFRPREPRSKQILKEESVLVKNETPKIQEVAKDDVISETIELNVSSKSIDNTRTVIYLPGPFEDSKFAVEEAKDIKKENTLYKITLENKTATIGVLEILSDVDFSRALSSSKQYLETACSYKNAFSISSKKIKQVEPGKVELRGTDWVVLNKIKIEFQ</sequence>
<protein>
    <submittedName>
        <fullName evidence="2">Uncharacterized protein</fullName>
    </submittedName>
</protein>
<keyword evidence="1" id="KW-0472">Membrane</keyword>
<name>A0ABX0U8G7_9FLAO</name>
<organism evidence="2 3">
    <name type="scientific">Wenyingzhuangia heitensis</name>
    <dbReference type="NCBI Taxonomy" id="1487859"/>
    <lineage>
        <taxon>Bacteria</taxon>
        <taxon>Pseudomonadati</taxon>
        <taxon>Bacteroidota</taxon>
        <taxon>Flavobacteriia</taxon>
        <taxon>Flavobacteriales</taxon>
        <taxon>Flavobacteriaceae</taxon>
        <taxon>Wenyingzhuangia</taxon>
    </lineage>
</organism>
<reference evidence="2 3" key="1">
    <citation type="submission" date="2020-03" db="EMBL/GenBank/DDBJ databases">
        <title>Genomic Encyclopedia of Type Strains, Phase IV (KMG-IV): sequencing the most valuable type-strain genomes for metagenomic binning, comparative biology and taxonomic classification.</title>
        <authorList>
            <person name="Goeker M."/>
        </authorList>
    </citation>
    <scope>NUCLEOTIDE SEQUENCE [LARGE SCALE GENOMIC DNA]</scope>
    <source>
        <strain evidence="2 3">DSM 101599</strain>
    </source>
</reference>
<dbReference type="RefSeq" id="WP_167186422.1">
    <property type="nucleotide sequence ID" value="NZ_JAASQL010000001.1"/>
</dbReference>
<keyword evidence="1" id="KW-0812">Transmembrane</keyword>
<comment type="caution">
    <text evidence="2">The sequence shown here is derived from an EMBL/GenBank/DDBJ whole genome shotgun (WGS) entry which is preliminary data.</text>
</comment>
<evidence type="ECO:0000313" key="2">
    <source>
        <dbReference type="EMBL" id="NIJ45135.1"/>
    </source>
</evidence>
<dbReference type="Proteomes" id="UP000745859">
    <property type="component" value="Unassembled WGS sequence"/>
</dbReference>
<keyword evidence="3" id="KW-1185">Reference proteome</keyword>
<dbReference type="EMBL" id="JAASQL010000001">
    <property type="protein sequence ID" value="NIJ45135.1"/>
    <property type="molecule type" value="Genomic_DNA"/>
</dbReference>
<evidence type="ECO:0000256" key="1">
    <source>
        <dbReference type="SAM" id="Phobius"/>
    </source>
</evidence>
<proteinExistence type="predicted"/>
<gene>
    <name evidence="2" type="ORF">FHR24_001574</name>
</gene>
<accession>A0ABX0U8G7</accession>